<gene>
    <name evidence="1" type="ORF">CWN49_10180</name>
</gene>
<evidence type="ECO:0000313" key="1">
    <source>
        <dbReference type="EMBL" id="PLO71335.1"/>
    </source>
</evidence>
<organism evidence="1 2">
    <name type="scientific">Klebsiella michiganensis</name>
    <dbReference type="NCBI Taxonomy" id="1134687"/>
    <lineage>
        <taxon>Bacteria</taxon>
        <taxon>Pseudomonadati</taxon>
        <taxon>Pseudomonadota</taxon>
        <taxon>Gammaproteobacteria</taxon>
        <taxon>Enterobacterales</taxon>
        <taxon>Enterobacteriaceae</taxon>
        <taxon>Klebsiella/Raoultella group</taxon>
        <taxon>Klebsiella</taxon>
    </lineage>
</organism>
<dbReference type="Proteomes" id="UP000234667">
    <property type="component" value="Unassembled WGS sequence"/>
</dbReference>
<name>A0A2K0K5S0_9ENTR</name>
<sequence length="67" mass="7284">MLAALAHPGHRVLYAPGDLLGCRRDAARMIQGINALLKPARIPSRYPDLNQYTSSPGRTVRLCAPSD</sequence>
<accession>A0A2K0K5S0</accession>
<reference evidence="1 2" key="2">
    <citation type="submission" date="2018-01" db="EMBL/GenBank/DDBJ databases">
        <title>Genomic study of Klebsiella pneumoniae.</title>
        <authorList>
            <person name="Yang Y."/>
            <person name="Bicalho R."/>
        </authorList>
    </citation>
    <scope>NUCLEOTIDE SEQUENCE [LARGE SCALE GENOMIC DNA]</scope>
    <source>
        <strain evidence="1 2">A10</strain>
    </source>
</reference>
<evidence type="ECO:0000313" key="2">
    <source>
        <dbReference type="Proteomes" id="UP000234667"/>
    </source>
</evidence>
<comment type="caution">
    <text evidence="1">The sequence shown here is derived from an EMBL/GenBank/DDBJ whole genome shotgun (WGS) entry which is preliminary data.</text>
</comment>
<dbReference type="EMBL" id="PIDR01000236">
    <property type="protein sequence ID" value="PLO71335.1"/>
    <property type="molecule type" value="Genomic_DNA"/>
</dbReference>
<proteinExistence type="predicted"/>
<dbReference type="AlphaFoldDB" id="A0A2K0K5S0"/>
<protein>
    <submittedName>
        <fullName evidence="1">Uncharacterized protein</fullName>
    </submittedName>
</protein>
<reference evidence="1 2" key="1">
    <citation type="submission" date="2017-11" db="EMBL/GenBank/DDBJ databases">
        <authorList>
            <person name="Han C.G."/>
        </authorList>
    </citation>
    <scope>NUCLEOTIDE SEQUENCE [LARGE SCALE GENOMIC DNA]</scope>
    <source>
        <strain evidence="1 2">A10</strain>
    </source>
</reference>